<dbReference type="HOGENOM" id="CLU_3107463_0_0_1"/>
<dbReference type="Proteomes" id="UP000008783">
    <property type="component" value="Unassembled WGS sequence"/>
</dbReference>
<dbReference type="VEuPathDB" id="FungiDB:PGTG_22110"/>
<dbReference type="EMBL" id="DS178309">
    <property type="protein sequence ID" value="EHS64055.1"/>
    <property type="molecule type" value="Genomic_DNA"/>
</dbReference>
<gene>
    <name evidence="1" type="ORF">PGTG_22110</name>
</gene>
<name>H6QTA5_PUCGT</name>
<dbReference type="AlphaFoldDB" id="H6QTA5"/>
<dbReference type="KEGG" id="pgr:PGTG_22110"/>
<evidence type="ECO:0000313" key="1">
    <source>
        <dbReference type="EMBL" id="EHS64055.1"/>
    </source>
</evidence>
<organism evidence="1 2">
    <name type="scientific">Puccinia graminis f. sp. tritici (strain CRL 75-36-700-3 / race SCCL)</name>
    <name type="common">Black stem rust fungus</name>
    <dbReference type="NCBI Taxonomy" id="418459"/>
    <lineage>
        <taxon>Eukaryota</taxon>
        <taxon>Fungi</taxon>
        <taxon>Dikarya</taxon>
        <taxon>Basidiomycota</taxon>
        <taxon>Pucciniomycotina</taxon>
        <taxon>Pucciniomycetes</taxon>
        <taxon>Pucciniales</taxon>
        <taxon>Pucciniaceae</taxon>
        <taxon>Puccinia</taxon>
    </lineage>
</organism>
<evidence type="ECO:0000313" key="2">
    <source>
        <dbReference type="Proteomes" id="UP000008783"/>
    </source>
</evidence>
<dbReference type="GeneID" id="13541665"/>
<proteinExistence type="predicted"/>
<dbReference type="InParanoid" id="H6QTA5"/>
<protein>
    <submittedName>
        <fullName evidence="1">Uncharacterized protein</fullName>
    </submittedName>
</protein>
<accession>H6QTA5</accession>
<dbReference type="RefSeq" id="XP_003889272.1">
    <property type="nucleotide sequence ID" value="XM_003889223.1"/>
</dbReference>
<sequence>MPMQLSSLKHFLEVLDRLNVVGPGPPQSLILLHIFTYLRKFPPAAQHEHTI</sequence>
<reference evidence="2" key="1">
    <citation type="journal article" date="2011" name="Proc. Natl. Acad. Sci. U.S.A.">
        <title>Obligate biotrophy features unraveled by the genomic analysis of rust fungi.</title>
        <authorList>
            <person name="Duplessis S."/>
            <person name="Cuomo C.A."/>
            <person name="Lin Y.-C."/>
            <person name="Aerts A."/>
            <person name="Tisserant E."/>
            <person name="Veneault-Fourrey C."/>
            <person name="Joly D.L."/>
            <person name="Hacquard S."/>
            <person name="Amselem J."/>
            <person name="Cantarel B.L."/>
            <person name="Chiu R."/>
            <person name="Coutinho P.M."/>
            <person name="Feau N."/>
            <person name="Field M."/>
            <person name="Frey P."/>
            <person name="Gelhaye E."/>
            <person name="Goldberg J."/>
            <person name="Grabherr M.G."/>
            <person name="Kodira C.D."/>
            <person name="Kohler A."/>
            <person name="Kuees U."/>
            <person name="Lindquist E.A."/>
            <person name="Lucas S.M."/>
            <person name="Mago R."/>
            <person name="Mauceli E."/>
            <person name="Morin E."/>
            <person name="Murat C."/>
            <person name="Pangilinan J.L."/>
            <person name="Park R."/>
            <person name="Pearson M."/>
            <person name="Quesneville H."/>
            <person name="Rouhier N."/>
            <person name="Sakthikumar S."/>
            <person name="Salamov A.A."/>
            <person name="Schmutz J."/>
            <person name="Selles B."/>
            <person name="Shapiro H."/>
            <person name="Tanguay P."/>
            <person name="Tuskan G.A."/>
            <person name="Henrissat B."/>
            <person name="Van de Peer Y."/>
            <person name="Rouze P."/>
            <person name="Ellis J.G."/>
            <person name="Dodds P.N."/>
            <person name="Schein J.E."/>
            <person name="Zhong S."/>
            <person name="Hamelin R.C."/>
            <person name="Grigoriev I.V."/>
            <person name="Szabo L.J."/>
            <person name="Martin F."/>
        </authorList>
    </citation>
    <scope>NUCLEOTIDE SEQUENCE [LARGE SCALE GENOMIC DNA]</scope>
    <source>
        <strain evidence="2">CRL 75-36-700-3 / race SCCL</strain>
    </source>
</reference>
<keyword evidence="2" id="KW-1185">Reference proteome</keyword>